<gene>
    <name evidence="1" type="ORF">NCTC8009_06981</name>
</gene>
<protein>
    <submittedName>
        <fullName evidence="1">Uncharacterized protein</fullName>
    </submittedName>
</protein>
<evidence type="ECO:0000313" key="1">
    <source>
        <dbReference type="EMBL" id="SQD06387.1"/>
    </source>
</evidence>
<evidence type="ECO:0000313" key="2">
    <source>
        <dbReference type="Proteomes" id="UP000250991"/>
    </source>
</evidence>
<dbReference type="Proteomes" id="UP000250991">
    <property type="component" value="Unassembled WGS sequence"/>
</dbReference>
<sequence length="73" mass="7907">MAFNTLIISSGGQCSFCTFVASFGASTFDRLFNAFSGQNPKSNPEFSLSWATCRQAVACTTSDIFKVGQCHHE</sequence>
<proteinExistence type="predicted"/>
<dbReference type="EMBL" id="UARW01000010">
    <property type="protein sequence ID" value="SQD06387.1"/>
    <property type="molecule type" value="Genomic_DNA"/>
</dbReference>
<organism evidence="1 2">
    <name type="scientific">Escherichia coli</name>
    <dbReference type="NCBI Taxonomy" id="562"/>
    <lineage>
        <taxon>Bacteria</taxon>
        <taxon>Pseudomonadati</taxon>
        <taxon>Pseudomonadota</taxon>
        <taxon>Gammaproteobacteria</taxon>
        <taxon>Enterobacterales</taxon>
        <taxon>Enterobacteriaceae</taxon>
        <taxon>Escherichia</taxon>
    </lineage>
</organism>
<dbReference type="AlphaFoldDB" id="A0A2X3K4P1"/>
<accession>A0A2X3K4P1</accession>
<name>A0A2X3K4P1_ECOLX</name>
<reference evidence="1 2" key="1">
    <citation type="submission" date="2018-06" db="EMBL/GenBank/DDBJ databases">
        <authorList>
            <consortium name="Pathogen Informatics"/>
            <person name="Doyle S."/>
        </authorList>
    </citation>
    <scope>NUCLEOTIDE SEQUENCE [LARGE SCALE GENOMIC DNA]</scope>
    <source>
        <strain evidence="1 2">NCTC8009</strain>
    </source>
</reference>